<accession>A0A096B3U1</accession>
<dbReference type="AlphaFoldDB" id="A0A096B3U1"/>
<dbReference type="OrthoDB" id="4762426at2"/>
<dbReference type="RefSeq" id="WP_036871261.1">
    <property type="nucleotide sequence ID" value="NZ_JRNN01000004.1"/>
</dbReference>
<dbReference type="SUPFAM" id="SSF47413">
    <property type="entry name" value="lambda repressor-like DNA-binding domains"/>
    <property type="match status" value="1"/>
</dbReference>
<evidence type="ECO:0000313" key="3">
    <source>
        <dbReference type="Proteomes" id="UP000029556"/>
    </source>
</evidence>
<dbReference type="InterPro" id="IPR001387">
    <property type="entry name" value="Cro/C1-type_HTH"/>
</dbReference>
<dbReference type="InterPro" id="IPR010982">
    <property type="entry name" value="Lambda_DNA-bd_dom_sf"/>
</dbReference>
<name>A0A096B3U1_9BACT</name>
<dbReference type="Proteomes" id="UP000029556">
    <property type="component" value="Unassembled WGS sequence"/>
</dbReference>
<dbReference type="Pfam" id="PF13560">
    <property type="entry name" value="HTH_31"/>
    <property type="match status" value="1"/>
</dbReference>
<feature type="domain" description="HTH cro/C1-type" evidence="1">
    <location>
        <begin position="7"/>
        <end position="61"/>
    </location>
</feature>
<dbReference type="PROSITE" id="PS50943">
    <property type="entry name" value="HTH_CROC1"/>
    <property type="match status" value="1"/>
</dbReference>
<dbReference type="SMART" id="SM00530">
    <property type="entry name" value="HTH_XRE"/>
    <property type="match status" value="1"/>
</dbReference>
<sequence>MLFADKLKELREGKQLLQRQLASALEIDTPMYSRIERGERKAKREQVILLAKLLGENEKELLQLWLADKVYDVLAEEDCADGVISMVAENIREYGK</sequence>
<gene>
    <name evidence="2" type="ORF">HMPREF2137_00345</name>
</gene>
<proteinExistence type="predicted"/>
<dbReference type="EMBL" id="JRNN01000004">
    <property type="protein sequence ID" value="KGF37462.1"/>
    <property type="molecule type" value="Genomic_DNA"/>
</dbReference>
<dbReference type="Gene3D" id="1.10.260.40">
    <property type="entry name" value="lambda repressor-like DNA-binding domains"/>
    <property type="match status" value="1"/>
</dbReference>
<dbReference type="GO" id="GO:0003677">
    <property type="term" value="F:DNA binding"/>
    <property type="evidence" value="ECO:0007669"/>
    <property type="project" value="InterPro"/>
</dbReference>
<reference evidence="2 3" key="1">
    <citation type="submission" date="2014-07" db="EMBL/GenBank/DDBJ databases">
        <authorList>
            <person name="McCorrison J."/>
            <person name="Sanka R."/>
            <person name="Torralba M."/>
            <person name="Gillis M."/>
            <person name="Haft D.H."/>
            <person name="Methe B."/>
            <person name="Sutton G."/>
            <person name="Nelson K.E."/>
        </authorList>
    </citation>
    <scope>NUCLEOTIDE SEQUENCE [LARGE SCALE GENOMIC DNA]</scope>
    <source>
        <strain evidence="2 3">DNF00853</strain>
    </source>
</reference>
<dbReference type="CDD" id="cd00093">
    <property type="entry name" value="HTH_XRE"/>
    <property type="match status" value="1"/>
</dbReference>
<protein>
    <submittedName>
        <fullName evidence="2">XRE family transcriptional regulator</fullName>
    </submittedName>
</protein>
<comment type="caution">
    <text evidence="2">The sequence shown here is derived from an EMBL/GenBank/DDBJ whole genome shotgun (WGS) entry which is preliminary data.</text>
</comment>
<evidence type="ECO:0000313" key="2">
    <source>
        <dbReference type="EMBL" id="KGF37462.1"/>
    </source>
</evidence>
<evidence type="ECO:0000259" key="1">
    <source>
        <dbReference type="PROSITE" id="PS50943"/>
    </source>
</evidence>
<organism evidence="2 3">
    <name type="scientific">Hoylesella buccalis DNF00853</name>
    <dbReference type="NCBI Taxonomy" id="1401074"/>
    <lineage>
        <taxon>Bacteria</taxon>
        <taxon>Pseudomonadati</taxon>
        <taxon>Bacteroidota</taxon>
        <taxon>Bacteroidia</taxon>
        <taxon>Bacteroidales</taxon>
        <taxon>Prevotellaceae</taxon>
        <taxon>Hoylesella</taxon>
    </lineage>
</organism>